<dbReference type="AlphaFoldDB" id="A0A1U7CYB4"/>
<feature type="transmembrane region" description="Helical" evidence="1">
    <location>
        <begin position="192"/>
        <end position="210"/>
    </location>
</feature>
<feature type="transmembrane region" description="Helical" evidence="1">
    <location>
        <begin position="120"/>
        <end position="139"/>
    </location>
</feature>
<dbReference type="RefSeq" id="WP_076350226.1">
    <property type="nucleotide sequence ID" value="NZ_CP019082.1"/>
</dbReference>
<keyword evidence="1" id="KW-0472">Membrane</keyword>
<keyword evidence="1" id="KW-0812">Transmembrane</keyword>
<accession>A0A1U7CYB4</accession>
<protein>
    <recommendedName>
        <fullName evidence="2">DUF1648 domain-containing protein</fullName>
    </recommendedName>
</protein>
<evidence type="ECO:0000256" key="1">
    <source>
        <dbReference type="SAM" id="Phobius"/>
    </source>
</evidence>
<feature type="transmembrane region" description="Helical" evidence="1">
    <location>
        <begin position="49"/>
        <end position="72"/>
    </location>
</feature>
<dbReference type="STRING" id="1387353.BSF38_05513"/>
<dbReference type="Pfam" id="PF13630">
    <property type="entry name" value="SdpI"/>
    <property type="match status" value="1"/>
</dbReference>
<feature type="transmembrane region" description="Helical" evidence="1">
    <location>
        <begin position="5"/>
        <end position="24"/>
    </location>
</feature>
<evidence type="ECO:0000313" key="3">
    <source>
        <dbReference type="EMBL" id="APW63925.1"/>
    </source>
</evidence>
<gene>
    <name evidence="3" type="ORF">BSF38_05513</name>
</gene>
<dbReference type="GO" id="GO:0009636">
    <property type="term" value="P:response to toxic substance"/>
    <property type="evidence" value="ECO:0007669"/>
    <property type="project" value="TreeGrafter"/>
</dbReference>
<dbReference type="Proteomes" id="UP000186309">
    <property type="component" value="Chromosome"/>
</dbReference>
<keyword evidence="4" id="KW-1185">Reference proteome</keyword>
<dbReference type="PIRSF" id="PIRSF038959">
    <property type="entry name" value="SdpI"/>
    <property type="match status" value="1"/>
</dbReference>
<dbReference type="Pfam" id="PF07853">
    <property type="entry name" value="DUF1648"/>
    <property type="match status" value="1"/>
</dbReference>
<proteinExistence type="predicted"/>
<feature type="domain" description="DUF1648" evidence="2">
    <location>
        <begin position="12"/>
        <end position="56"/>
    </location>
</feature>
<feature type="transmembrane region" description="Helical" evidence="1">
    <location>
        <begin position="84"/>
        <end position="108"/>
    </location>
</feature>
<evidence type="ECO:0000259" key="2">
    <source>
        <dbReference type="Pfam" id="PF07853"/>
    </source>
</evidence>
<dbReference type="PANTHER" id="PTHR37810:SF5">
    <property type="entry name" value="IMMUNITY PROTEIN SDPI"/>
    <property type="match status" value="1"/>
</dbReference>
<organism evidence="3 4">
    <name type="scientific">Paludisphaera borealis</name>
    <dbReference type="NCBI Taxonomy" id="1387353"/>
    <lineage>
        <taxon>Bacteria</taxon>
        <taxon>Pseudomonadati</taxon>
        <taxon>Planctomycetota</taxon>
        <taxon>Planctomycetia</taxon>
        <taxon>Isosphaerales</taxon>
        <taxon>Isosphaeraceae</taxon>
        <taxon>Paludisphaera</taxon>
    </lineage>
</organism>
<evidence type="ECO:0000313" key="4">
    <source>
        <dbReference type="Proteomes" id="UP000186309"/>
    </source>
</evidence>
<sequence>MNRSYWIIAIVLTAFTWGVSAWFYPGLPQSIPTHWNIHGKVDGYGDKRWALFLMPLGTTATLVLFRFLPALSPKQFEVDSFRSTYLFILVIVVGLFVYLQMMILLATWQEVRGGDKWLDLGRALVGGMFVFFGLMGNVMGKVRKNFYIGIRVPWTLASDRVWNDTHRLAAWLMVLGSVVGFVIVLTGLPLPLAFGVLIASALIPVVYSFFHYKALERRGAL</sequence>
<name>A0A1U7CYB4_9BACT</name>
<dbReference type="InterPro" id="IPR025962">
    <property type="entry name" value="SdpI/YhfL"/>
</dbReference>
<dbReference type="KEGG" id="pbor:BSF38_05513"/>
<dbReference type="PANTHER" id="PTHR37810">
    <property type="entry name" value="IMMUNITY PROTEIN SDPI"/>
    <property type="match status" value="1"/>
</dbReference>
<dbReference type="OrthoDB" id="9808690at2"/>
<feature type="transmembrane region" description="Helical" evidence="1">
    <location>
        <begin position="168"/>
        <end position="186"/>
    </location>
</feature>
<dbReference type="InterPro" id="IPR012867">
    <property type="entry name" value="DUF1648"/>
</dbReference>
<keyword evidence="1" id="KW-1133">Transmembrane helix</keyword>
<dbReference type="InterPro" id="IPR026272">
    <property type="entry name" value="SdpI"/>
</dbReference>
<dbReference type="EMBL" id="CP019082">
    <property type="protein sequence ID" value="APW63925.1"/>
    <property type="molecule type" value="Genomic_DNA"/>
</dbReference>
<reference evidence="4" key="1">
    <citation type="submission" date="2016-12" db="EMBL/GenBank/DDBJ databases">
        <title>Comparative genomics of four Isosphaeraceae planctomycetes: a common pool of plasmids and glycoside hydrolase genes.</title>
        <authorList>
            <person name="Ivanova A."/>
        </authorList>
    </citation>
    <scope>NUCLEOTIDE SEQUENCE [LARGE SCALE GENOMIC DNA]</scope>
    <source>
        <strain evidence="4">PX4</strain>
    </source>
</reference>